<keyword evidence="3" id="KW-1185">Reference proteome</keyword>
<dbReference type="AlphaFoldDB" id="A0A0C2NLC8"/>
<sequence>MNPSNYPNSTSPDSYLRVLRSLQKVKQPSRSCDPWPSELNYILNNPKLQRFLSNRGYDVKSNQSEEVEMKPIDEITNNVSPQPRSGYKNNDDGKYKDNNKKNSYIINPVEIAPNTDIVVDHRGNNFFALPNINGRFVTFSTGEKLDRLQSPIKKPLNYRFNDIQFERVEDKTFMDIILPMKQMFLKSLSLSYSIESLSNSNILTHVTSRIKVNQFSSSFRELCNSATKLFMIEDLMKQIIDMLEPLKSIDIKLVMMALKLAVDTFHKRREHTKFIILNFESSIREYFVYFFNKAGYSPVNSSILNENTNIFDKFLNNINQQNEITQPSVAIVDSVSVVKKHPISETIFKNDNILIDLLDFTKMIPTWNDVETVDPLINPKRCNSKSMHPVIKKFKQDNLTNLVCSLCKKTFNEGSVLGDHLANCIAKEVNLSHFPCLICNDILPNEFDAVLSHCIVQHQNFQDLEDASHL</sequence>
<dbReference type="Proteomes" id="UP000031668">
    <property type="component" value="Unassembled WGS sequence"/>
</dbReference>
<comment type="caution">
    <text evidence="2">The sequence shown here is derived from an EMBL/GenBank/DDBJ whole genome shotgun (WGS) entry which is preliminary data.</text>
</comment>
<feature type="region of interest" description="Disordered" evidence="1">
    <location>
        <begin position="62"/>
        <end position="99"/>
    </location>
</feature>
<evidence type="ECO:0000313" key="2">
    <source>
        <dbReference type="EMBL" id="KII74832.1"/>
    </source>
</evidence>
<proteinExistence type="predicted"/>
<protein>
    <submittedName>
        <fullName evidence="2">Uncharacterized protein</fullName>
    </submittedName>
</protein>
<evidence type="ECO:0000313" key="3">
    <source>
        <dbReference type="Proteomes" id="UP000031668"/>
    </source>
</evidence>
<name>A0A0C2NLC8_THEKT</name>
<organism evidence="2 3">
    <name type="scientific">Thelohanellus kitauei</name>
    <name type="common">Myxosporean</name>
    <dbReference type="NCBI Taxonomy" id="669202"/>
    <lineage>
        <taxon>Eukaryota</taxon>
        <taxon>Metazoa</taxon>
        <taxon>Cnidaria</taxon>
        <taxon>Myxozoa</taxon>
        <taxon>Myxosporea</taxon>
        <taxon>Bivalvulida</taxon>
        <taxon>Platysporina</taxon>
        <taxon>Myxobolidae</taxon>
        <taxon>Thelohanellus</taxon>
    </lineage>
</organism>
<evidence type="ECO:0000256" key="1">
    <source>
        <dbReference type="SAM" id="MobiDB-lite"/>
    </source>
</evidence>
<gene>
    <name evidence="2" type="ORF">RF11_07023</name>
</gene>
<accession>A0A0C2NLC8</accession>
<feature type="compositionally biased region" description="Basic and acidic residues" evidence="1">
    <location>
        <begin position="89"/>
        <end position="99"/>
    </location>
</feature>
<reference evidence="2 3" key="1">
    <citation type="journal article" date="2014" name="Genome Biol. Evol.">
        <title>The genome of the myxosporean Thelohanellus kitauei shows adaptations to nutrient acquisition within its fish host.</title>
        <authorList>
            <person name="Yang Y."/>
            <person name="Xiong J."/>
            <person name="Zhou Z."/>
            <person name="Huo F."/>
            <person name="Miao W."/>
            <person name="Ran C."/>
            <person name="Liu Y."/>
            <person name="Zhang J."/>
            <person name="Feng J."/>
            <person name="Wang M."/>
            <person name="Wang M."/>
            <person name="Wang L."/>
            <person name="Yao B."/>
        </authorList>
    </citation>
    <scope>NUCLEOTIDE SEQUENCE [LARGE SCALE GENOMIC DNA]</scope>
    <source>
        <strain evidence="2">Wuqing</strain>
    </source>
</reference>
<dbReference type="EMBL" id="JWZT01000221">
    <property type="protein sequence ID" value="KII74832.1"/>
    <property type="molecule type" value="Genomic_DNA"/>
</dbReference>